<feature type="transmembrane region" description="Helical" evidence="1">
    <location>
        <begin position="291"/>
        <end position="312"/>
    </location>
</feature>
<feature type="transmembrane region" description="Helical" evidence="1">
    <location>
        <begin position="139"/>
        <end position="167"/>
    </location>
</feature>
<evidence type="ECO:0000256" key="1">
    <source>
        <dbReference type="SAM" id="Phobius"/>
    </source>
</evidence>
<accession>A0ABS0NQ76</accession>
<sequence length="394" mass="39724">MLSLRLARGAHPLVLMRRLLVTAASAGASFLLLCMLGYAAGHPEQARDAPGRLVWCLVPLAATVQFAVAVARADQGTRGGPGLTAAGFGPTRGARLAAASTALFCGLGSALALGVFAWLRRFGGDLPSGRLAGHLGRGAHLPLGAVLLLLAVVPALASVTSMVTLWPRRRRRRRPARSGAAEPPPPPGTALVHIGLPWGIALIATGIALETYAGHGAGPSAAELLPLPGRSVQSPPGVIAGWLMAALGLMLAGPGLTQMCGRLLAAGRPGPVRLLAGRALEDEAVRLGRPLGALCAVATAACAVVDLYGGALRSTGPVAGLGAALVMACVTATALTAALEVRGGRRDATGTLVCLGADARLLRRAAVLRGGSLVAVLALVTWLVARVLTLPLTG</sequence>
<gene>
    <name evidence="2" type="ORF">IHE55_21770</name>
</gene>
<protein>
    <recommendedName>
        <fullName evidence="4">Integral membrane protein</fullName>
    </recommendedName>
</protein>
<keyword evidence="1" id="KW-1133">Transmembrane helix</keyword>
<dbReference type="Proteomes" id="UP000807371">
    <property type="component" value="Unassembled WGS sequence"/>
</dbReference>
<feature type="transmembrane region" description="Helical" evidence="1">
    <location>
        <begin position="237"/>
        <end position="256"/>
    </location>
</feature>
<keyword evidence="1" id="KW-0472">Membrane</keyword>
<evidence type="ECO:0008006" key="4">
    <source>
        <dbReference type="Google" id="ProtNLM"/>
    </source>
</evidence>
<organism evidence="2 3">
    <name type="scientific">Streptomyces pactum</name>
    <dbReference type="NCBI Taxonomy" id="68249"/>
    <lineage>
        <taxon>Bacteria</taxon>
        <taxon>Bacillati</taxon>
        <taxon>Actinomycetota</taxon>
        <taxon>Actinomycetes</taxon>
        <taxon>Kitasatosporales</taxon>
        <taxon>Streptomycetaceae</taxon>
        <taxon>Streptomyces</taxon>
    </lineage>
</organism>
<evidence type="ECO:0000313" key="2">
    <source>
        <dbReference type="EMBL" id="MBH5337247.1"/>
    </source>
</evidence>
<name>A0ABS0NQ76_9ACTN</name>
<dbReference type="EMBL" id="JACYXC010000001">
    <property type="protein sequence ID" value="MBH5337247.1"/>
    <property type="molecule type" value="Genomic_DNA"/>
</dbReference>
<feature type="transmembrane region" description="Helical" evidence="1">
    <location>
        <begin position="94"/>
        <end position="119"/>
    </location>
</feature>
<evidence type="ECO:0000313" key="3">
    <source>
        <dbReference type="Proteomes" id="UP000807371"/>
    </source>
</evidence>
<feature type="transmembrane region" description="Helical" evidence="1">
    <location>
        <begin position="52"/>
        <end position="73"/>
    </location>
</feature>
<comment type="caution">
    <text evidence="2">The sequence shown here is derived from an EMBL/GenBank/DDBJ whole genome shotgun (WGS) entry which is preliminary data.</text>
</comment>
<feature type="transmembrane region" description="Helical" evidence="1">
    <location>
        <begin position="188"/>
        <end position="209"/>
    </location>
</feature>
<keyword evidence="3" id="KW-1185">Reference proteome</keyword>
<feature type="transmembrane region" description="Helical" evidence="1">
    <location>
        <begin position="366"/>
        <end position="385"/>
    </location>
</feature>
<reference evidence="2 3" key="1">
    <citation type="submission" date="2020-09" db="EMBL/GenBank/DDBJ databases">
        <title>Biosynthesis of the nuclear factor of activated T cells inhibitor NFAT-133 and its congeners in Streptomyces pactum.</title>
        <authorList>
            <person name="Zhou W."/>
            <person name="Posri P."/>
            <person name="Abugrain M.E."/>
            <person name="Weisberg A.J."/>
            <person name="Chang J.H."/>
            <person name="Mahmud T."/>
        </authorList>
    </citation>
    <scope>NUCLEOTIDE SEQUENCE [LARGE SCALE GENOMIC DNA]</scope>
    <source>
        <strain evidence="2 3">ATCC 27456</strain>
    </source>
</reference>
<keyword evidence="1" id="KW-0812">Transmembrane</keyword>
<dbReference type="RefSeq" id="WP_197990562.1">
    <property type="nucleotide sequence ID" value="NZ_JACYXC010000001.1"/>
</dbReference>
<feature type="transmembrane region" description="Helical" evidence="1">
    <location>
        <begin position="318"/>
        <end position="339"/>
    </location>
</feature>
<proteinExistence type="predicted"/>
<feature type="transmembrane region" description="Helical" evidence="1">
    <location>
        <begin position="20"/>
        <end position="40"/>
    </location>
</feature>